<feature type="domain" description="APO" evidence="1">
    <location>
        <begin position="243"/>
        <end position="328"/>
    </location>
</feature>
<dbReference type="PROSITE" id="PS51499">
    <property type="entry name" value="APO"/>
    <property type="match status" value="2"/>
</dbReference>
<dbReference type="InterPro" id="IPR023342">
    <property type="entry name" value="APO_dom"/>
</dbReference>
<sequence>MALRKKLGDSLIFSWRSKNDNKWGEAVKMYYYSSSSSSKKMDMKMLRSMLQKRIQRRANDFPIMALIPVAEEVLRSRKILFHGVSTLLKFFPVLACKFCPEVYIGEEGHLIQTCHGYRRRSKNKVHQWIVGGLNDILVPVVAFHLQDMFQDVIKHHERFDLERVSAVVELCWQAGAAPSDEDLYPTTTIATITTNLDGNSVASDRIESLSPQELQSVAKTTLDAWETLRSGVQRLLLAYPAKVCKYCSEVHVGPSGHLARNCGMFKFESWRGTHFWEKAKVDDLVPRKIVWRRRPHDPPVLLEKGRDFYGHAPALVDLCTKAGIVAPVKYNCMMKIQGLSTPAKLNF</sequence>
<dbReference type="Pfam" id="PF05634">
    <property type="entry name" value="APO_RNA-bind"/>
    <property type="match status" value="2"/>
</dbReference>
<feature type="domain" description="APO" evidence="1">
    <location>
        <begin position="95"/>
        <end position="180"/>
    </location>
</feature>
<name>W9QHQ1_9ROSA</name>
<organism evidence="2 3">
    <name type="scientific">Morus notabilis</name>
    <dbReference type="NCBI Taxonomy" id="981085"/>
    <lineage>
        <taxon>Eukaryota</taxon>
        <taxon>Viridiplantae</taxon>
        <taxon>Streptophyta</taxon>
        <taxon>Embryophyta</taxon>
        <taxon>Tracheophyta</taxon>
        <taxon>Spermatophyta</taxon>
        <taxon>Magnoliopsida</taxon>
        <taxon>eudicotyledons</taxon>
        <taxon>Gunneridae</taxon>
        <taxon>Pentapetalae</taxon>
        <taxon>rosids</taxon>
        <taxon>fabids</taxon>
        <taxon>Rosales</taxon>
        <taxon>Moraceae</taxon>
        <taxon>Moreae</taxon>
        <taxon>Morus</taxon>
    </lineage>
</organism>
<reference evidence="3" key="1">
    <citation type="submission" date="2013-01" db="EMBL/GenBank/DDBJ databases">
        <title>Draft Genome Sequence of a Mulberry Tree, Morus notabilis C.K. Schneid.</title>
        <authorList>
            <person name="He N."/>
            <person name="Zhao S."/>
        </authorList>
    </citation>
    <scope>NUCLEOTIDE SEQUENCE</scope>
</reference>
<dbReference type="Proteomes" id="UP000030645">
    <property type="component" value="Unassembled WGS sequence"/>
</dbReference>
<evidence type="ECO:0000313" key="3">
    <source>
        <dbReference type="Proteomes" id="UP000030645"/>
    </source>
</evidence>
<dbReference type="EMBL" id="KE343643">
    <property type="protein sequence ID" value="EXB37661.1"/>
    <property type="molecule type" value="Genomic_DNA"/>
</dbReference>
<protein>
    <submittedName>
        <fullName evidence="2">APO protein 4</fullName>
    </submittedName>
</protein>
<dbReference type="AlphaFoldDB" id="W9QHQ1"/>
<dbReference type="SMR" id="W9QHQ1"/>
<evidence type="ECO:0000313" key="2">
    <source>
        <dbReference type="EMBL" id="EXB37661.1"/>
    </source>
</evidence>
<dbReference type="KEGG" id="mnt:21404707"/>
<keyword evidence="3" id="KW-1185">Reference proteome</keyword>
<gene>
    <name evidence="2" type="ORF">L484_021868</name>
</gene>
<evidence type="ECO:0000259" key="1">
    <source>
        <dbReference type="PROSITE" id="PS51499"/>
    </source>
</evidence>
<proteinExistence type="predicted"/>
<dbReference type="STRING" id="981085.W9QHQ1"/>
<dbReference type="GO" id="GO:0003723">
    <property type="term" value="F:RNA binding"/>
    <property type="evidence" value="ECO:0007669"/>
    <property type="project" value="InterPro"/>
</dbReference>
<dbReference type="eggNOG" id="ENOG502QS7W">
    <property type="taxonomic scope" value="Eukaryota"/>
</dbReference>
<accession>W9QHQ1</accession>
<dbReference type="OrthoDB" id="1898723at2759"/>